<keyword evidence="4" id="KW-1134">Transmembrane beta strand</keyword>
<keyword evidence="6" id="KW-0732">Signal</keyword>
<dbReference type="EMBL" id="FTMC01000002">
    <property type="protein sequence ID" value="SIQ02913.1"/>
    <property type="molecule type" value="Genomic_DNA"/>
</dbReference>
<comment type="subcellular location">
    <subcellularLocation>
        <location evidence="1">Cell outer membrane</location>
    </subcellularLocation>
</comment>
<dbReference type="Pfam" id="PF07244">
    <property type="entry name" value="POTRA"/>
    <property type="match status" value="1"/>
</dbReference>
<evidence type="ECO:0000256" key="9">
    <source>
        <dbReference type="ARBA" id="ARBA00033063"/>
    </source>
</evidence>
<organism evidence="14 15">
    <name type="scientific">Pseudomonas flexibilis</name>
    <dbReference type="NCBI Taxonomy" id="706570"/>
    <lineage>
        <taxon>Bacteria</taxon>
        <taxon>Pseudomonadati</taxon>
        <taxon>Pseudomonadota</taxon>
        <taxon>Gammaproteobacteria</taxon>
        <taxon>Pseudomonadales</taxon>
        <taxon>Pseudomonadaceae</taxon>
        <taxon>Pseudomonas</taxon>
    </lineage>
</organism>
<dbReference type="PANTHER" id="PTHR12815:SF47">
    <property type="entry name" value="TRANSLOCATION AND ASSEMBLY MODULE SUBUNIT TAMA"/>
    <property type="match status" value="1"/>
</dbReference>
<dbReference type="FunFam" id="2.40.160.50:FF:000012">
    <property type="entry name" value="Outer membrane protein Omp85 family"/>
    <property type="match status" value="1"/>
</dbReference>
<comment type="subunit">
    <text evidence="10">Interacts with TamB to form the translocation and assembly module (TAM).</text>
</comment>
<dbReference type="GO" id="GO:0009306">
    <property type="term" value="P:protein secretion"/>
    <property type="evidence" value="ECO:0007669"/>
    <property type="project" value="TreeGrafter"/>
</dbReference>
<accession>A0A1N6PEX5</accession>
<dbReference type="PANTHER" id="PTHR12815">
    <property type="entry name" value="SORTING AND ASSEMBLY MACHINERY SAMM50 PROTEIN FAMILY MEMBER"/>
    <property type="match status" value="1"/>
</dbReference>
<gene>
    <name evidence="14" type="ORF">SAMN05421672_102134</name>
</gene>
<keyword evidence="7" id="KW-0472">Membrane</keyword>
<feature type="domain" description="TamA POTRA" evidence="13">
    <location>
        <begin position="32"/>
        <end position="102"/>
    </location>
</feature>
<dbReference type="InterPro" id="IPR010827">
    <property type="entry name" value="BamA/TamA_POTRA"/>
</dbReference>
<evidence type="ECO:0000259" key="13">
    <source>
        <dbReference type="Pfam" id="PF17243"/>
    </source>
</evidence>
<evidence type="ECO:0000259" key="11">
    <source>
        <dbReference type="Pfam" id="PF01103"/>
    </source>
</evidence>
<evidence type="ECO:0000256" key="10">
    <source>
        <dbReference type="ARBA" id="ARBA00093548"/>
    </source>
</evidence>
<proteinExistence type="inferred from homology"/>
<evidence type="ECO:0000313" key="15">
    <source>
        <dbReference type="Proteomes" id="UP000186079"/>
    </source>
</evidence>
<dbReference type="Pfam" id="PF17243">
    <property type="entry name" value="POTRA_TamA_1"/>
    <property type="match status" value="1"/>
</dbReference>
<evidence type="ECO:0000256" key="7">
    <source>
        <dbReference type="ARBA" id="ARBA00023136"/>
    </source>
</evidence>
<keyword evidence="8" id="KW-0998">Cell outer membrane</keyword>
<dbReference type="AlphaFoldDB" id="A0A1N6PEX5"/>
<evidence type="ECO:0000256" key="6">
    <source>
        <dbReference type="ARBA" id="ARBA00022729"/>
    </source>
</evidence>
<dbReference type="InterPro" id="IPR000184">
    <property type="entry name" value="Bac_surfAg_D15"/>
</dbReference>
<evidence type="ECO:0000256" key="5">
    <source>
        <dbReference type="ARBA" id="ARBA00022692"/>
    </source>
</evidence>
<evidence type="ECO:0000313" key="14">
    <source>
        <dbReference type="EMBL" id="SIQ02913.1"/>
    </source>
</evidence>
<dbReference type="GO" id="GO:0097347">
    <property type="term" value="C:TAM protein secretion complex"/>
    <property type="evidence" value="ECO:0007669"/>
    <property type="project" value="TreeGrafter"/>
</dbReference>
<dbReference type="Pfam" id="PF01103">
    <property type="entry name" value="Omp85"/>
    <property type="match status" value="1"/>
</dbReference>
<dbReference type="Gene3D" id="3.10.20.310">
    <property type="entry name" value="membrane protein fhac"/>
    <property type="match status" value="3"/>
</dbReference>
<evidence type="ECO:0000256" key="3">
    <source>
        <dbReference type="ARBA" id="ARBA00015419"/>
    </source>
</evidence>
<evidence type="ECO:0000256" key="1">
    <source>
        <dbReference type="ARBA" id="ARBA00004442"/>
    </source>
</evidence>
<evidence type="ECO:0000256" key="4">
    <source>
        <dbReference type="ARBA" id="ARBA00022452"/>
    </source>
</evidence>
<comment type="similarity">
    <text evidence="2">Belongs to the TamA family.</text>
</comment>
<sequence>MVLWSPMRRHGAGWSLLLYLLAGPALADQLRVRITPQNPDLKANVEGYIGELDGKDRDELMRLSRIAGAQARQAAEALGYYRAQIRTEVSTSATPRLTVRIDAGEPVRLRNVTVRIEGPAASQAGFQKPDLERLRPGQVLNHGDYEAVKGRIESQSARFGYFAGRFVQQRILVDPVAGHADIELIYQSGERHRFGDITFTGEYPFEDQLLRRMLPFEPGTPYDSELIAELHQNLQGSGYFESIRVDAAPSLAQAGEIPVEVRLDTRKPRTFGVGLGYSTDVGPRGRFEWTRHWRNPQGHSYGIDTEWSAPRQNVGLWYDMPGDKPLTDKLRLAGGYQYEELADTDSLSKLITVGPEWHSRRPNGWQRVLSLKWQHEEYRLGDDSGISTLLMPGIAYSYLKSDNRLDPSRGYRVQFELAGAQEGLGSDASVVSGEVGLRGLITLAERHRFLGRVQVGGTETDDYASVPPSLRFFAGGDQSVRGYDYQSLSPTNSRGDRVGGRYMLAVSGEYQFALTPTWRLATFADHGNAFNSLEIPSLKSGVGFGVRWVSPVGPLRLDLAHPLDGTGGVRLHFSMGPEL</sequence>
<feature type="domain" description="Bacterial surface antigen (D15)" evidence="11">
    <location>
        <begin position="265"/>
        <end position="576"/>
    </location>
</feature>
<evidence type="ECO:0000256" key="2">
    <source>
        <dbReference type="ARBA" id="ARBA00010248"/>
    </source>
</evidence>
<dbReference type="InterPro" id="IPR035243">
    <property type="entry name" value="TamA_POTRA_Dom_1"/>
</dbReference>
<evidence type="ECO:0000259" key="12">
    <source>
        <dbReference type="Pfam" id="PF07244"/>
    </source>
</evidence>
<feature type="domain" description="POTRA" evidence="12">
    <location>
        <begin position="193"/>
        <end position="251"/>
    </location>
</feature>
<keyword evidence="5" id="KW-0812">Transmembrane</keyword>
<reference evidence="14 15" key="1">
    <citation type="submission" date="2017-01" db="EMBL/GenBank/DDBJ databases">
        <authorList>
            <person name="Mah S.A."/>
            <person name="Swanson W.J."/>
            <person name="Moy G.W."/>
            <person name="Vacquier V.D."/>
        </authorList>
    </citation>
    <scope>NUCLEOTIDE SEQUENCE [LARGE SCALE GENOMIC DNA]</scope>
    <source>
        <strain evidence="14 15">ATCC 29606</strain>
    </source>
</reference>
<dbReference type="InterPro" id="IPR039910">
    <property type="entry name" value="D15-like"/>
</dbReference>
<dbReference type="Gene3D" id="2.40.160.50">
    <property type="entry name" value="membrane protein fhac: a member of the omp85/tpsb transporter family"/>
    <property type="match status" value="1"/>
</dbReference>
<protein>
    <recommendedName>
        <fullName evidence="3">Translocation and assembly module subunit TamA</fullName>
    </recommendedName>
    <alternativeName>
        <fullName evidence="9">Autotransporter assembly factor TamA</fullName>
    </alternativeName>
</protein>
<name>A0A1N6PEX5_9PSED</name>
<dbReference type="Proteomes" id="UP000186079">
    <property type="component" value="Unassembled WGS sequence"/>
</dbReference>
<evidence type="ECO:0000256" key="8">
    <source>
        <dbReference type="ARBA" id="ARBA00023237"/>
    </source>
</evidence>
<dbReference type="GO" id="GO:0009279">
    <property type="term" value="C:cell outer membrane"/>
    <property type="evidence" value="ECO:0007669"/>
    <property type="project" value="UniProtKB-SubCell"/>
</dbReference>